<name>E3ST06_9CAUD</name>
<evidence type="ECO:0000313" key="2">
    <source>
        <dbReference type="Proteomes" id="UP000006538"/>
    </source>
</evidence>
<dbReference type="OrthoDB" id="33076at10239"/>
<dbReference type="EMBL" id="GU075905">
    <property type="protein sequence ID" value="ADO99934.1"/>
    <property type="molecule type" value="Genomic_DNA"/>
</dbReference>
<keyword evidence="2" id="KW-1185">Reference proteome</keyword>
<sequence>MIDEIFACPVRKYNLNNDAITNCFTNIYDKEKFQQESPFTFRLIDVDSFTTQAYVDILEEFVKDLGLGDTHVGIISDVILCVLQKGEVLGNCNTLPSHYTLTHFIKGSDPDVYYHPAKTFLEVFNPGLDEWGSAVSLYINEGDVVIHPSYLEYSTPAVKKERMTLSMMVQLEKK</sequence>
<reference evidence="1 2" key="1">
    <citation type="journal article" date="2010" name="Environ. Microbiol.">
        <title>Genomic analysis of oceanic cyanobacterial myoviruses compared with T4-like myoviruses from diverse hosts and environments.</title>
        <authorList>
            <person name="Sullivan M.B."/>
            <person name="Huang K.H."/>
            <person name="Ignacio-Espinoza J.C."/>
            <person name="Berlin A.M."/>
            <person name="Kelly L."/>
            <person name="Weigele P.R."/>
            <person name="DeFrancesco A.S."/>
            <person name="Kern S.E."/>
            <person name="Thompson L.R."/>
            <person name="Young S."/>
            <person name="Yandava C."/>
            <person name="Fu R."/>
            <person name="Krastins B."/>
            <person name="Chase M."/>
            <person name="Sarracino D."/>
            <person name="Osburne M.S."/>
            <person name="Henn M.R."/>
            <person name="Chisholm S.W."/>
        </authorList>
    </citation>
    <scope>NUCLEOTIDE SEQUENCE [LARGE SCALE GENOMIC DNA]</scope>
    <source>
        <strain evidence="1">M4-259</strain>
    </source>
</reference>
<dbReference type="RefSeq" id="YP_004323525.1">
    <property type="nucleotide sequence ID" value="NC_015284.1"/>
</dbReference>
<gene>
    <name evidence="1" type="ORF">PHM2_156</name>
</gene>
<dbReference type="Proteomes" id="UP000006538">
    <property type="component" value="Segment"/>
</dbReference>
<proteinExistence type="predicted"/>
<dbReference type="GeneID" id="10328027"/>
<organism evidence="1 2">
    <name type="scientific">Prochlorococcus phage P-HM2</name>
    <dbReference type="NCBI Taxonomy" id="445696"/>
    <lineage>
        <taxon>Viruses</taxon>
        <taxon>Duplodnaviria</taxon>
        <taxon>Heunggongvirae</taxon>
        <taxon>Uroviricota</taxon>
        <taxon>Caudoviricetes</taxon>
        <taxon>Eurybiavirus</taxon>
        <taxon>Eurybiavirus PHM2</taxon>
    </lineage>
</organism>
<evidence type="ECO:0000313" key="1">
    <source>
        <dbReference type="EMBL" id="ADO99934.1"/>
    </source>
</evidence>
<dbReference type="KEGG" id="vg:10328027"/>
<protein>
    <submittedName>
        <fullName evidence="1">Uncharacterized protein</fullName>
    </submittedName>
</protein>
<accession>E3ST06</accession>